<comment type="similarity">
    <text evidence="1">Belongs to the inositol monophosphatase superfamily.</text>
</comment>
<dbReference type="Proteomes" id="UP001524460">
    <property type="component" value="Unassembled WGS sequence"/>
</dbReference>
<dbReference type="Pfam" id="PF00459">
    <property type="entry name" value="Inositol_P"/>
    <property type="match status" value="1"/>
</dbReference>
<comment type="caution">
    <text evidence="2">The sequence shown here is derived from an EMBL/GenBank/DDBJ whole genome shotgun (WGS) entry which is preliminary data.</text>
</comment>
<dbReference type="EMBL" id="JANEYT010000095">
    <property type="protein sequence ID" value="MCQ1060890.1"/>
    <property type="molecule type" value="Genomic_DNA"/>
</dbReference>
<dbReference type="RefSeq" id="WP_255044986.1">
    <property type="nucleotide sequence ID" value="NZ_JANEYT010000095.1"/>
</dbReference>
<name>A0ABT1N804_9GAMM</name>
<evidence type="ECO:0000313" key="3">
    <source>
        <dbReference type="Proteomes" id="UP001524460"/>
    </source>
</evidence>
<dbReference type="Gene3D" id="3.30.540.10">
    <property type="entry name" value="Fructose-1,6-Bisphosphatase, subunit A, domain 1"/>
    <property type="match status" value="1"/>
</dbReference>
<reference evidence="2 3" key="1">
    <citation type="submission" date="2022-07" db="EMBL/GenBank/DDBJ databases">
        <title>Photobacterium pectinilyticum sp. nov., a marine bacterium isolated from surface seawater of Qingdao offshore.</title>
        <authorList>
            <person name="Wang X."/>
        </authorList>
    </citation>
    <scope>NUCLEOTIDE SEQUENCE [LARGE SCALE GENOMIC DNA]</scope>
    <source>
        <strain evidence="2 3">ZSDE20</strain>
    </source>
</reference>
<dbReference type="PRINTS" id="PR00377">
    <property type="entry name" value="IMPHPHTASES"/>
</dbReference>
<dbReference type="PANTHER" id="PTHR20854">
    <property type="entry name" value="INOSITOL MONOPHOSPHATASE"/>
    <property type="match status" value="1"/>
</dbReference>
<sequence>MTLKKIDQVIDVIRHASRDIIQSRFRQIGENEIAVKTSSTDLVTECDTQVEQALTEGLQPLFPDYVILGEEMVSQQGWDSGVINRLDKVVIIDPIDGTYNFAHGISQCGVMVAVREGNETQLSVLYDPLQDDWVWAIKGQGCFWENKLGASKRLRIPSRDANLGQISPFLFDAQQRGPILELMAGYDRVLSVGCSCHEYRNVLFGGATFYLTQRAIKPWDHYAGLLAIEEAGGYAAYLDGQPVDKVEAGRNLLVANSEQKWQDLAVKMNEKLLIGLEA</sequence>
<organism evidence="2 3">
    <name type="scientific">Photobacterium pectinilyticum</name>
    <dbReference type="NCBI Taxonomy" id="2906793"/>
    <lineage>
        <taxon>Bacteria</taxon>
        <taxon>Pseudomonadati</taxon>
        <taxon>Pseudomonadota</taxon>
        <taxon>Gammaproteobacteria</taxon>
        <taxon>Vibrionales</taxon>
        <taxon>Vibrionaceae</taxon>
        <taxon>Photobacterium</taxon>
    </lineage>
</organism>
<evidence type="ECO:0000256" key="1">
    <source>
        <dbReference type="ARBA" id="ARBA00009759"/>
    </source>
</evidence>
<dbReference type="CDD" id="cd01637">
    <property type="entry name" value="IMPase_like"/>
    <property type="match status" value="1"/>
</dbReference>
<accession>A0ABT1N804</accession>
<keyword evidence="3" id="KW-1185">Reference proteome</keyword>
<dbReference type="Gene3D" id="3.40.190.80">
    <property type="match status" value="1"/>
</dbReference>
<dbReference type="InterPro" id="IPR000760">
    <property type="entry name" value="Inositol_monophosphatase-like"/>
</dbReference>
<dbReference type="SUPFAM" id="SSF56655">
    <property type="entry name" value="Carbohydrate phosphatase"/>
    <property type="match status" value="1"/>
</dbReference>
<evidence type="ECO:0000313" key="2">
    <source>
        <dbReference type="EMBL" id="MCQ1060890.1"/>
    </source>
</evidence>
<protein>
    <submittedName>
        <fullName evidence="2">Inositol monophosphatase</fullName>
    </submittedName>
</protein>
<gene>
    <name evidence="2" type="ORF">NHN17_22865</name>
</gene>
<dbReference type="PANTHER" id="PTHR20854:SF4">
    <property type="entry name" value="INOSITOL-1-MONOPHOSPHATASE-RELATED"/>
    <property type="match status" value="1"/>
</dbReference>
<proteinExistence type="inferred from homology"/>